<evidence type="ECO:0000313" key="2">
    <source>
        <dbReference type="EMBL" id="CDY07892.1"/>
    </source>
</evidence>
<reference evidence="2 3" key="1">
    <citation type="journal article" date="2014" name="Science">
        <title>Plant genetics. Early allopolyploid evolution in the post-Neolithic Brassica napus oilseed genome.</title>
        <authorList>
            <person name="Chalhoub B."/>
            <person name="Denoeud F."/>
            <person name="Liu S."/>
            <person name="Parkin I.A."/>
            <person name="Tang H."/>
            <person name="Wang X."/>
            <person name="Chiquet J."/>
            <person name="Belcram H."/>
            <person name="Tong C."/>
            <person name="Samans B."/>
            <person name="Correa M."/>
            <person name="Da Silva C."/>
            <person name="Just J."/>
            <person name="Falentin C."/>
            <person name="Koh C.S."/>
            <person name="Le Clainche I."/>
            <person name="Bernard M."/>
            <person name="Bento P."/>
            <person name="Noel B."/>
            <person name="Labadie K."/>
            <person name="Alberti A."/>
            <person name="Charles M."/>
            <person name="Arnaud D."/>
            <person name="Guo H."/>
            <person name="Daviaud C."/>
            <person name="Alamery S."/>
            <person name="Jabbari K."/>
            <person name="Zhao M."/>
            <person name="Edger P.P."/>
            <person name="Chelaifa H."/>
            <person name="Tack D."/>
            <person name="Lassalle G."/>
            <person name="Mestiri I."/>
            <person name="Schnel N."/>
            <person name="Le Paslier M.C."/>
            <person name="Fan G."/>
            <person name="Renault V."/>
            <person name="Bayer P.E."/>
            <person name="Golicz A.A."/>
            <person name="Manoli S."/>
            <person name="Lee T.H."/>
            <person name="Thi V.H."/>
            <person name="Chalabi S."/>
            <person name="Hu Q."/>
            <person name="Fan C."/>
            <person name="Tollenaere R."/>
            <person name="Lu Y."/>
            <person name="Battail C."/>
            <person name="Shen J."/>
            <person name="Sidebottom C.H."/>
            <person name="Wang X."/>
            <person name="Canaguier A."/>
            <person name="Chauveau A."/>
            <person name="Berard A."/>
            <person name="Deniot G."/>
            <person name="Guan M."/>
            <person name="Liu Z."/>
            <person name="Sun F."/>
            <person name="Lim Y.P."/>
            <person name="Lyons E."/>
            <person name="Town C.D."/>
            <person name="Bancroft I."/>
            <person name="Wang X."/>
            <person name="Meng J."/>
            <person name="Ma J."/>
            <person name="Pires J.C."/>
            <person name="King G.J."/>
            <person name="Brunel D."/>
            <person name="Delourme R."/>
            <person name="Renard M."/>
            <person name="Aury J.M."/>
            <person name="Adams K.L."/>
            <person name="Batley J."/>
            <person name="Snowdon R.J."/>
            <person name="Tost J."/>
            <person name="Edwards D."/>
            <person name="Zhou Y."/>
            <person name="Hua W."/>
            <person name="Sharpe A.G."/>
            <person name="Paterson A.H."/>
            <person name="Guan C."/>
            <person name="Wincker P."/>
        </authorList>
    </citation>
    <scope>NUCLEOTIDE SEQUENCE [LARGE SCALE GENOMIC DNA]</scope>
    <source>
        <strain evidence="3">cv. Darmor-bzh</strain>
    </source>
</reference>
<reference evidence="2" key="2">
    <citation type="submission" date="2014-06" db="EMBL/GenBank/DDBJ databases">
        <authorList>
            <person name="Genoscope - CEA"/>
        </authorList>
    </citation>
    <scope>NUCLEOTIDE SEQUENCE</scope>
</reference>
<keyword evidence="3" id="KW-1185">Reference proteome</keyword>
<evidence type="ECO:0000313" key="1">
    <source>
        <dbReference type="EMBL" id="CAF1706418.1"/>
    </source>
</evidence>
<gene>
    <name evidence="2" type="primary">BnaC03g47300D</name>
    <name evidence="1" type="ORF">DARMORV10_C03P57730.1</name>
    <name evidence="2" type="ORF">GSBRNA2T00125085001</name>
</gene>
<organism evidence="2 3">
    <name type="scientific">Brassica napus</name>
    <name type="common">Rape</name>
    <dbReference type="NCBI Taxonomy" id="3708"/>
    <lineage>
        <taxon>Eukaryota</taxon>
        <taxon>Viridiplantae</taxon>
        <taxon>Streptophyta</taxon>
        <taxon>Embryophyta</taxon>
        <taxon>Tracheophyta</taxon>
        <taxon>Spermatophyta</taxon>
        <taxon>Magnoliopsida</taxon>
        <taxon>eudicotyledons</taxon>
        <taxon>Gunneridae</taxon>
        <taxon>Pentapetalae</taxon>
        <taxon>rosids</taxon>
        <taxon>malvids</taxon>
        <taxon>Brassicales</taxon>
        <taxon>Brassicaceae</taxon>
        <taxon>Brassiceae</taxon>
        <taxon>Brassica</taxon>
    </lineage>
</organism>
<sequence>CSLAVYLTGLQQVLFAAILGYRRDTYFFYTFYVVKTLFDLICQGTVDCLAQAHVAKNIHGSKRMSKFGV</sequence>
<dbReference type="AlphaFoldDB" id="A0A078F490"/>
<evidence type="ECO:0000313" key="3">
    <source>
        <dbReference type="Proteomes" id="UP000028999"/>
    </source>
</evidence>
<dbReference type="Proteomes" id="UP001295469">
    <property type="component" value="Chromosome C03"/>
</dbReference>
<dbReference type="Proteomes" id="UP000028999">
    <property type="component" value="Unassembled WGS sequence"/>
</dbReference>
<dbReference type="Gramene" id="CDY07892">
    <property type="protein sequence ID" value="CDY07892"/>
    <property type="gene ID" value="GSBRNA2T00125085001"/>
</dbReference>
<feature type="non-terminal residue" evidence="2">
    <location>
        <position position="1"/>
    </location>
</feature>
<dbReference type="STRING" id="3708.A0A078F490"/>
<proteinExistence type="predicted"/>
<dbReference type="EMBL" id="LK031981">
    <property type="protein sequence ID" value="CDY07892.1"/>
    <property type="molecule type" value="Genomic_DNA"/>
</dbReference>
<accession>A0A078F490</accession>
<reference evidence="1" key="3">
    <citation type="submission" date="2021-01" db="EMBL/GenBank/DDBJ databases">
        <authorList>
            <consortium name="Genoscope - CEA"/>
            <person name="William W."/>
        </authorList>
    </citation>
    <scope>NUCLEOTIDE SEQUENCE</scope>
</reference>
<dbReference type="PaxDb" id="3708-A0A078F490"/>
<dbReference type="EMBL" id="HG994367">
    <property type="protein sequence ID" value="CAF1706418.1"/>
    <property type="molecule type" value="Genomic_DNA"/>
</dbReference>
<protein>
    <submittedName>
        <fullName evidence="1">(rape) hypothetical protein</fullName>
    </submittedName>
    <submittedName>
        <fullName evidence="2">BnaC03g47300D protein</fullName>
    </submittedName>
</protein>
<name>A0A078F490_BRANA</name>